<dbReference type="EMBL" id="CP031094">
    <property type="protein sequence ID" value="QCF28079.1"/>
    <property type="molecule type" value="Genomic_DNA"/>
</dbReference>
<reference evidence="2 3" key="1">
    <citation type="submission" date="2018-07" db="EMBL/GenBank/DDBJ databases">
        <title>Marsedoiliclastica nanhaica gen. nov. sp. nov., a novel marine hydrocarbonoclastic bacterium isolated from an in-situ enriched hydrocarbon-degrading consortium in deep-sea sediment.</title>
        <authorList>
            <person name="Dong C."/>
            <person name="Ma T."/>
            <person name="Liu R."/>
            <person name="Shao Z."/>
        </authorList>
    </citation>
    <scope>NUCLEOTIDE SEQUENCE [LARGE SCALE GENOMIC DNA]</scope>
    <source>
        <strain evidence="3">soil36-7</strain>
        <plasmid evidence="2 3">psoil36-7</plasmid>
    </source>
</reference>
<accession>A0A4P7XLF4</accession>
<keyword evidence="2" id="KW-0614">Plasmid</keyword>
<dbReference type="SUPFAM" id="SSF52833">
    <property type="entry name" value="Thioredoxin-like"/>
    <property type="match status" value="1"/>
</dbReference>
<dbReference type="InterPro" id="IPR039555">
    <property type="entry name" value="TraF/TrbB"/>
</dbReference>
<dbReference type="RefSeq" id="WP_136550752.1">
    <property type="nucleotide sequence ID" value="NZ_CP031094.1"/>
</dbReference>
<proteinExistence type="predicted"/>
<geneLocation type="plasmid" evidence="2 3">
    <name>psoil36-7</name>
</geneLocation>
<feature type="chain" id="PRO_5020688265" description="Conjugal transfer protein TraF" evidence="1">
    <location>
        <begin position="30"/>
        <end position="341"/>
    </location>
</feature>
<name>A0A4P7XLF4_9ALTE</name>
<evidence type="ECO:0000313" key="3">
    <source>
        <dbReference type="Proteomes" id="UP000298049"/>
    </source>
</evidence>
<evidence type="ECO:0000256" key="1">
    <source>
        <dbReference type="SAM" id="SignalP"/>
    </source>
</evidence>
<dbReference type="OrthoDB" id="5559625at2"/>
<dbReference type="GeneID" id="40106962"/>
<evidence type="ECO:0000313" key="2">
    <source>
        <dbReference type="EMBL" id="QCF28079.1"/>
    </source>
</evidence>
<feature type="signal peptide" evidence="1">
    <location>
        <begin position="1"/>
        <end position="29"/>
    </location>
</feature>
<protein>
    <recommendedName>
        <fullName evidence="4">Conjugal transfer protein TraF</fullName>
    </recommendedName>
</protein>
<sequence>MSRRYKSSSARASVCAILLLLGASNIATAGYSPRDGRFYERSEEGWFFYEPELKPQVETETPSKQPEVAPEPVETLKLPEQQPEVAAAVAPPAALSIKWFRENVNKYRDRAIDNPTPENVSAFLYVQKMAIDKSHKFANTWEKVVLSTPDLDANSRRPLSSGAGFAVDAEAKTNQEKILASLTDKVGIWFFYSSESPYALRQGKILAAVEKGMGFKVLPISMDNAPLPGDVFPSYVSDSGQASVIGVRQVPSTYMVTKDGVIKPLGEGVIAYRDLQDRLMVVAQINGLISDEQYASAQPLLNGDMELADRLSSLLEAEPTDESGFIEPNALLEHIDRASKQ</sequence>
<dbReference type="Proteomes" id="UP000298049">
    <property type="component" value="Plasmid psoil36-7"/>
</dbReference>
<evidence type="ECO:0008006" key="4">
    <source>
        <dbReference type="Google" id="ProtNLM"/>
    </source>
</evidence>
<gene>
    <name evidence="2" type="ORF">soil367_18575</name>
</gene>
<dbReference type="AlphaFoldDB" id="A0A4P7XLF4"/>
<dbReference type="InterPro" id="IPR036249">
    <property type="entry name" value="Thioredoxin-like_sf"/>
</dbReference>
<organism evidence="2 3">
    <name type="scientific">Hydrocarboniclastica marina</name>
    <dbReference type="NCBI Taxonomy" id="2259620"/>
    <lineage>
        <taxon>Bacteria</taxon>
        <taxon>Pseudomonadati</taxon>
        <taxon>Pseudomonadota</taxon>
        <taxon>Gammaproteobacteria</taxon>
        <taxon>Alteromonadales</taxon>
        <taxon>Alteromonadaceae</taxon>
        <taxon>Hydrocarboniclastica</taxon>
    </lineage>
</organism>
<keyword evidence="1" id="KW-0732">Signal</keyword>
<dbReference type="Pfam" id="PF13728">
    <property type="entry name" value="TraF"/>
    <property type="match status" value="1"/>
</dbReference>
<keyword evidence="3" id="KW-1185">Reference proteome</keyword>
<dbReference type="KEGG" id="hmi:soil367_18575"/>